<dbReference type="GO" id="GO:0005840">
    <property type="term" value="C:ribosome"/>
    <property type="evidence" value="ECO:0007669"/>
    <property type="project" value="TreeGrafter"/>
</dbReference>
<proteinExistence type="predicted"/>
<dbReference type="NCBIfam" id="NF008769">
    <property type="entry name" value="PRK11798.2-5"/>
    <property type="match status" value="1"/>
</dbReference>
<organism evidence="2 3">
    <name type="scientific">Candidatus Regiella insecticola LSR1</name>
    <dbReference type="NCBI Taxonomy" id="663321"/>
    <lineage>
        <taxon>Bacteria</taxon>
        <taxon>Pseudomonadati</taxon>
        <taxon>Pseudomonadota</taxon>
        <taxon>Gammaproteobacteria</taxon>
        <taxon>Enterobacterales</taxon>
        <taxon>Enterobacteriaceae</taxon>
        <taxon>aphid secondary symbionts</taxon>
        <taxon>Candidatus Regiella</taxon>
    </lineage>
</organism>
<evidence type="ECO:0000313" key="2">
    <source>
        <dbReference type="EMBL" id="EFL92476.1"/>
    </source>
</evidence>
<evidence type="ECO:0000313" key="3">
    <source>
        <dbReference type="Proteomes" id="UP000005726"/>
    </source>
</evidence>
<dbReference type="GO" id="GO:0045732">
    <property type="term" value="P:positive regulation of protein catabolic process"/>
    <property type="evidence" value="ECO:0007669"/>
    <property type="project" value="TreeGrafter"/>
</dbReference>
<dbReference type="GO" id="GO:0005829">
    <property type="term" value="C:cytosol"/>
    <property type="evidence" value="ECO:0007669"/>
    <property type="project" value="TreeGrafter"/>
</dbReference>
<dbReference type="EMBL" id="GL379589">
    <property type="protein sequence ID" value="EFL92476.1"/>
    <property type="molecule type" value="Genomic_DNA"/>
</dbReference>
<evidence type="ECO:0000256" key="1">
    <source>
        <dbReference type="SAM" id="MobiDB-lite"/>
    </source>
</evidence>
<dbReference type="AlphaFoldDB" id="E0WQR6"/>
<sequence>METPEISPRRPYLLRAFYDELINSQLTPYLLVDSTDPNVTLPSEQGCDGRIVLNLSPYAVENLQLGNHEVSFNASFNYIPYHVIVPMKAVLAIYAKENGEGMVFEKEAAYDVESKTISDNEDPVTTSSNLTLVANKDEGQQDDKSPPDDDNPRPPPRGNRPTLRIVK</sequence>
<keyword evidence="3" id="KW-1185">Reference proteome</keyword>
<dbReference type="PIRSF" id="PIRSF005276">
    <property type="entry name" value="SspB"/>
    <property type="match status" value="1"/>
</dbReference>
<accession>E0WQR6</accession>
<reference evidence="2" key="1">
    <citation type="journal article" date="2009" name="Environ. Microbiol.">
        <title>Dynamics of genome evolution in facultative symbionts of aphids.</title>
        <authorList>
            <person name="Degnan P.H."/>
            <person name="Leonardo T.E."/>
            <person name="Cass B.N."/>
            <person name="Hurwitz B."/>
            <person name="Stern D."/>
            <person name="Gibbs R.A."/>
            <person name="Richards S."/>
            <person name="Moran N.A."/>
        </authorList>
    </citation>
    <scope>NUCLEOTIDE SEQUENCE [LARGE SCALE GENOMIC DNA]</scope>
    <source>
        <strain evidence="2">LSR1</strain>
    </source>
</reference>
<dbReference type="STRING" id="663321.REG_0260"/>
<dbReference type="RefSeq" id="WP_006704196.1">
    <property type="nucleotide sequence ID" value="NZ_CAWLGB010000001.1"/>
</dbReference>
<dbReference type="SUPFAM" id="SSF101738">
    <property type="entry name" value="SspB-like"/>
    <property type="match status" value="1"/>
</dbReference>
<dbReference type="Gene3D" id="2.30.30.220">
    <property type="entry name" value="SspB-like"/>
    <property type="match status" value="1"/>
</dbReference>
<dbReference type="PANTHER" id="PTHR37486:SF1">
    <property type="entry name" value="STRINGENT STARVATION PROTEIN B"/>
    <property type="match status" value="1"/>
</dbReference>
<name>E0WQR6_9ENTR</name>
<dbReference type="InterPro" id="IPR007481">
    <property type="entry name" value="SspB"/>
</dbReference>
<dbReference type="PANTHER" id="PTHR37486">
    <property type="entry name" value="STRINGENT STARVATION PROTEIN B"/>
    <property type="match status" value="1"/>
</dbReference>
<dbReference type="Proteomes" id="UP000005726">
    <property type="component" value="Unassembled WGS sequence"/>
</dbReference>
<protein>
    <submittedName>
        <fullName evidence="2">Stringent starvation protein B</fullName>
    </submittedName>
</protein>
<dbReference type="Pfam" id="PF04386">
    <property type="entry name" value="SspB"/>
    <property type="match status" value="1"/>
</dbReference>
<gene>
    <name evidence="2" type="primary">sspB</name>
    <name evidence="2" type="ORF">REG_0260</name>
</gene>
<feature type="compositionally biased region" description="Polar residues" evidence="1">
    <location>
        <begin position="123"/>
        <end position="132"/>
    </location>
</feature>
<dbReference type="eggNOG" id="COG2969">
    <property type="taxonomic scope" value="Bacteria"/>
</dbReference>
<feature type="compositionally biased region" description="Basic and acidic residues" evidence="1">
    <location>
        <begin position="135"/>
        <end position="152"/>
    </location>
</feature>
<dbReference type="InterPro" id="IPR036760">
    <property type="entry name" value="SspB-like_sf"/>
</dbReference>
<feature type="region of interest" description="Disordered" evidence="1">
    <location>
        <begin position="115"/>
        <end position="167"/>
    </location>
</feature>
<dbReference type="HOGENOM" id="CLU_118425_0_0_6"/>